<organism evidence="2 3">
    <name type="scientific">Ophiocordyceps australis</name>
    <dbReference type="NCBI Taxonomy" id="1399860"/>
    <lineage>
        <taxon>Eukaryota</taxon>
        <taxon>Fungi</taxon>
        <taxon>Dikarya</taxon>
        <taxon>Ascomycota</taxon>
        <taxon>Pezizomycotina</taxon>
        <taxon>Sordariomycetes</taxon>
        <taxon>Hypocreomycetidae</taxon>
        <taxon>Hypocreales</taxon>
        <taxon>Ophiocordycipitaceae</taxon>
        <taxon>Ophiocordyceps</taxon>
    </lineage>
</organism>
<feature type="transmembrane region" description="Helical" evidence="1">
    <location>
        <begin position="20"/>
        <end position="44"/>
    </location>
</feature>
<gene>
    <name evidence="2" type="ORF">CDD82_4625</name>
</gene>
<dbReference type="Proteomes" id="UP000224854">
    <property type="component" value="Unassembled WGS sequence"/>
</dbReference>
<evidence type="ECO:0000256" key="1">
    <source>
        <dbReference type="SAM" id="Phobius"/>
    </source>
</evidence>
<dbReference type="Pfam" id="PF10306">
    <property type="entry name" value="FLILHELTA"/>
    <property type="match status" value="1"/>
</dbReference>
<protein>
    <submittedName>
        <fullName evidence="2">Uncharacterized protein</fullName>
    </submittedName>
</protein>
<name>A0A2C5Z4T7_9HYPO</name>
<accession>A0A2C5Z4T7</accession>
<evidence type="ECO:0000313" key="3">
    <source>
        <dbReference type="Proteomes" id="UP000224854"/>
    </source>
</evidence>
<proteinExistence type="predicted"/>
<dbReference type="OrthoDB" id="5580261at2759"/>
<keyword evidence="1" id="KW-0812">Transmembrane</keyword>
<dbReference type="PANTHER" id="PTHR28002:SF1">
    <property type="entry name" value="MIOREX COMPLEX COMPONENT 11"/>
    <property type="match status" value="1"/>
</dbReference>
<feature type="transmembrane region" description="Helical" evidence="1">
    <location>
        <begin position="122"/>
        <end position="143"/>
    </location>
</feature>
<evidence type="ECO:0000313" key="2">
    <source>
        <dbReference type="EMBL" id="PHH75016.1"/>
    </source>
</evidence>
<dbReference type="InterPro" id="IPR018811">
    <property type="entry name" value="MRX11"/>
</dbReference>
<reference evidence="2 3" key="1">
    <citation type="submission" date="2017-06" db="EMBL/GenBank/DDBJ databases">
        <title>Ant-infecting Ophiocordyceps genomes reveal a high diversity of potential behavioral manipulation genes and a possible major role for enterotoxins.</title>
        <authorList>
            <person name="De Bekker C."/>
            <person name="Evans H.C."/>
            <person name="Brachmann A."/>
            <person name="Hughes D.P."/>
        </authorList>
    </citation>
    <scope>NUCLEOTIDE SEQUENCE [LARGE SCALE GENOMIC DNA]</scope>
    <source>
        <strain evidence="2 3">1348a</strain>
    </source>
</reference>
<keyword evidence="3" id="KW-1185">Reference proteome</keyword>
<comment type="caution">
    <text evidence="2">The sequence shown here is derived from an EMBL/GenBank/DDBJ whole genome shotgun (WGS) entry which is preliminary data.</text>
</comment>
<keyword evidence="1" id="KW-0472">Membrane</keyword>
<dbReference type="AlphaFoldDB" id="A0A2C5Z4T7"/>
<keyword evidence="1" id="KW-1133">Transmembrane helix</keyword>
<dbReference type="GO" id="GO:0005739">
    <property type="term" value="C:mitochondrion"/>
    <property type="evidence" value="ECO:0007669"/>
    <property type="project" value="TreeGrafter"/>
</dbReference>
<dbReference type="EMBL" id="NJEU01000396">
    <property type="protein sequence ID" value="PHH75016.1"/>
    <property type="molecule type" value="Genomic_DNA"/>
</dbReference>
<dbReference type="PANTHER" id="PTHR28002">
    <property type="entry name" value="MIOREX COMPLEX COMPONENT 11"/>
    <property type="match status" value="1"/>
</dbReference>
<sequence length="151" mass="17660">MPESMKRYAAKMRQYPGSYITAFLILHEVTAVVPLVSLVLLFHYTTFMPMEYMMDMMQKYMNDSLVSFERYFRRKGYFGFKKEEGANSGEAEPQEAMERWRQGDPMYRILVETALAWAITKVLLPVRVIVSIEAAPWLAGVLIKVKKLFKR</sequence>